<protein>
    <submittedName>
        <fullName evidence="5">Putative transcriptional regulator</fullName>
    </submittedName>
</protein>
<keyword evidence="2" id="KW-0238">DNA-binding</keyword>
<keyword evidence="6" id="KW-1185">Reference proteome</keyword>
<evidence type="ECO:0000256" key="2">
    <source>
        <dbReference type="ARBA" id="ARBA00023125"/>
    </source>
</evidence>
<dbReference type="EMBL" id="CP010519">
    <property type="protein sequence ID" value="AJE83834.1"/>
    <property type="molecule type" value="Genomic_DNA"/>
</dbReference>
<evidence type="ECO:0000256" key="1">
    <source>
        <dbReference type="ARBA" id="ARBA00023015"/>
    </source>
</evidence>
<dbReference type="InterPro" id="IPR018060">
    <property type="entry name" value="HTH_AraC"/>
</dbReference>
<dbReference type="GO" id="GO:0000976">
    <property type="term" value="F:transcription cis-regulatory region binding"/>
    <property type="evidence" value="ECO:0007669"/>
    <property type="project" value="TreeGrafter"/>
</dbReference>
<dbReference type="GO" id="GO:0005829">
    <property type="term" value="C:cytosol"/>
    <property type="evidence" value="ECO:0007669"/>
    <property type="project" value="TreeGrafter"/>
</dbReference>
<feature type="domain" description="HTH araC/xylS-type" evidence="4">
    <location>
        <begin position="238"/>
        <end position="336"/>
    </location>
</feature>
<accession>A0A0B5EQH3</accession>
<dbReference type="KEGG" id="sals:SLNWT_3458"/>
<dbReference type="SMART" id="SM00342">
    <property type="entry name" value="HTH_ARAC"/>
    <property type="match status" value="1"/>
</dbReference>
<dbReference type="Pfam" id="PF12833">
    <property type="entry name" value="HTH_18"/>
    <property type="match status" value="1"/>
</dbReference>
<keyword evidence="3" id="KW-0804">Transcription</keyword>
<evidence type="ECO:0000256" key="3">
    <source>
        <dbReference type="ARBA" id="ARBA00023163"/>
    </source>
</evidence>
<sequence length="343" mass="37149">MTLDDMSVIRSAGLRGFRATVAELGGDAEAYARQSEFPVSALDADDVLVPEEAMATILEVAAADLDCPDLGLRIAARQDIGMLGALALAIQNSETLRDALECTTRYLFVHAPSMRLSLDPDPYGVPGVAALRYGVREGLEFPPQGADLSLGFVHRAITYLVGPYGLRGVDLPHPPLAPLTVYEDFFGVPVRTDRPEALLRAPVTLADRSLAGSDAHRRRLALAYLEEQSSGARSDLVTSVRAVVQQSLGTSAPEIGTTARLLDLHPRTLQRRLSEQGTSFARVLDEERRRAARRYLTGTRLPLGQIAALLGLSEQSALTRCCRRWWGVTPLAVRRGEGAQGEN</sequence>
<dbReference type="PANTHER" id="PTHR47894">
    <property type="entry name" value="HTH-TYPE TRANSCRIPTIONAL REGULATOR GADX"/>
    <property type="match status" value="1"/>
</dbReference>
<dbReference type="InterPro" id="IPR032687">
    <property type="entry name" value="AraC-type_N"/>
</dbReference>
<dbReference type="AlphaFoldDB" id="A0A0B5EQH3"/>
<name>A0A0B5EQH3_STRA4</name>
<dbReference type="Gene3D" id="1.10.10.60">
    <property type="entry name" value="Homeodomain-like"/>
    <property type="match status" value="1"/>
</dbReference>
<evidence type="ECO:0000313" key="6">
    <source>
        <dbReference type="Proteomes" id="UP000031523"/>
    </source>
</evidence>
<evidence type="ECO:0000313" key="5">
    <source>
        <dbReference type="EMBL" id="AJE83834.1"/>
    </source>
</evidence>
<dbReference type="Pfam" id="PF12625">
    <property type="entry name" value="Arabinose_bd"/>
    <property type="match status" value="1"/>
</dbReference>
<dbReference type="InterPro" id="IPR009057">
    <property type="entry name" value="Homeodomain-like_sf"/>
</dbReference>
<evidence type="ECO:0000259" key="4">
    <source>
        <dbReference type="PROSITE" id="PS01124"/>
    </source>
</evidence>
<dbReference type="PROSITE" id="PS01124">
    <property type="entry name" value="HTH_ARAC_FAMILY_2"/>
    <property type="match status" value="1"/>
</dbReference>
<proteinExistence type="predicted"/>
<dbReference type="Proteomes" id="UP000031523">
    <property type="component" value="Chromosome"/>
</dbReference>
<dbReference type="GO" id="GO:0003700">
    <property type="term" value="F:DNA-binding transcription factor activity"/>
    <property type="evidence" value="ECO:0007669"/>
    <property type="project" value="InterPro"/>
</dbReference>
<keyword evidence="1" id="KW-0805">Transcription regulation</keyword>
<organism evidence="5 6">
    <name type="scientific">Streptomyces albus (strain ATCC 21838 / DSM 41398 / FERM P-419 / JCM 4703 / NBRC 107858)</name>
    <dbReference type="NCBI Taxonomy" id="1081613"/>
    <lineage>
        <taxon>Bacteria</taxon>
        <taxon>Bacillati</taxon>
        <taxon>Actinomycetota</taxon>
        <taxon>Actinomycetes</taxon>
        <taxon>Kitasatosporales</taxon>
        <taxon>Streptomycetaceae</taxon>
        <taxon>Streptomyces</taxon>
    </lineage>
</organism>
<gene>
    <name evidence="5" type="ORF">SLNWT_3458</name>
</gene>
<dbReference type="PANTHER" id="PTHR47894:SF4">
    <property type="entry name" value="HTH-TYPE TRANSCRIPTIONAL REGULATOR GADX"/>
    <property type="match status" value="1"/>
</dbReference>
<dbReference type="SUPFAM" id="SSF46689">
    <property type="entry name" value="Homeodomain-like"/>
    <property type="match status" value="1"/>
</dbReference>
<reference evidence="5 6" key="1">
    <citation type="submission" date="2015-01" db="EMBL/GenBank/DDBJ databases">
        <title>Enhanced salinomycin production by adjusting the supply of polyketide extender units in Streptomyce albus DSM 41398.</title>
        <authorList>
            <person name="Lu C."/>
        </authorList>
    </citation>
    <scope>NUCLEOTIDE SEQUENCE [LARGE SCALE GENOMIC DNA]</scope>
    <source>
        <strain evidence="6">ATCC 21838 / DSM 41398 / FERM P-419 / JCM 4703 / NBRC 107858</strain>
    </source>
</reference>